<evidence type="ECO:0000259" key="4">
    <source>
        <dbReference type="Pfam" id="PF08241"/>
    </source>
</evidence>
<name>A0ABY9JS98_9BACI</name>
<evidence type="ECO:0000256" key="1">
    <source>
        <dbReference type="ARBA" id="ARBA00008361"/>
    </source>
</evidence>
<comment type="similarity">
    <text evidence="1">Belongs to the methyltransferase superfamily.</text>
</comment>
<reference evidence="5 6" key="1">
    <citation type="submission" date="2023-06" db="EMBL/GenBank/DDBJ databases">
        <title>Five Gram-positive bacteria isolated from mangrove sediments in Shenzhen, Guangdong, China.</title>
        <authorList>
            <person name="Yu S."/>
            <person name="Zheng W."/>
            <person name="Huang Y."/>
        </authorList>
    </citation>
    <scope>NUCLEOTIDE SEQUENCE [LARGE SCALE GENOMIC DNA]</scope>
    <source>
        <strain evidence="5 6">SaN35-3</strain>
    </source>
</reference>
<dbReference type="GO" id="GO:0032259">
    <property type="term" value="P:methylation"/>
    <property type="evidence" value="ECO:0007669"/>
    <property type="project" value="UniProtKB-KW"/>
</dbReference>
<evidence type="ECO:0000256" key="3">
    <source>
        <dbReference type="ARBA" id="ARBA00022679"/>
    </source>
</evidence>
<dbReference type="Proteomes" id="UP001197974">
    <property type="component" value="Chromosome"/>
</dbReference>
<dbReference type="Pfam" id="PF08241">
    <property type="entry name" value="Methyltransf_11"/>
    <property type="match status" value="1"/>
</dbReference>
<dbReference type="EMBL" id="CP129013">
    <property type="protein sequence ID" value="WLR42274.1"/>
    <property type="molecule type" value="Genomic_DNA"/>
</dbReference>
<dbReference type="PANTHER" id="PTHR44942:SF4">
    <property type="entry name" value="METHYLTRANSFERASE TYPE 11 DOMAIN-CONTAINING PROTEIN"/>
    <property type="match status" value="1"/>
</dbReference>
<dbReference type="SUPFAM" id="SSF53335">
    <property type="entry name" value="S-adenosyl-L-methionine-dependent methyltransferases"/>
    <property type="match status" value="1"/>
</dbReference>
<dbReference type="CDD" id="cd02440">
    <property type="entry name" value="AdoMet_MTases"/>
    <property type="match status" value="1"/>
</dbReference>
<evidence type="ECO:0000256" key="2">
    <source>
        <dbReference type="ARBA" id="ARBA00022603"/>
    </source>
</evidence>
<accession>A0ABY9JS98</accession>
<keyword evidence="6" id="KW-1185">Reference proteome</keyword>
<keyword evidence="3" id="KW-0808">Transferase</keyword>
<dbReference type="RefSeq" id="WP_226542623.1">
    <property type="nucleotide sequence ID" value="NZ_CP129013.1"/>
</dbReference>
<sequence length="259" mass="29796">MTIYNQIGKSYNTTRKADSRITEAIIQELNIHPSATILDIGSGTGNYSYELAKVGYQVIAMEPSEIMRRQGKQHRNITWKEGVAEKIPLEDHSVDGIICTLASHHFQDLPLCFREMKRVLKENGKIVIFTLDPRLCDEDCWLFEYFAPILENAYIFHPPVKDLATLIEQQVMRPVKIKAFPLPHDLVDQFFFAGWRNPKIYLDTNFQKGTSPLAKGKKEVVQDCLNKLNIDLENGSWEKKYGNILSLNEYECGHFFLVV</sequence>
<dbReference type="InterPro" id="IPR013216">
    <property type="entry name" value="Methyltransf_11"/>
</dbReference>
<organism evidence="5 6">
    <name type="scientific">Bacillus carboniphilus</name>
    <dbReference type="NCBI Taxonomy" id="86663"/>
    <lineage>
        <taxon>Bacteria</taxon>
        <taxon>Bacillati</taxon>
        <taxon>Bacillota</taxon>
        <taxon>Bacilli</taxon>
        <taxon>Bacillales</taxon>
        <taxon>Bacillaceae</taxon>
        <taxon>Bacillus</taxon>
    </lineage>
</organism>
<gene>
    <name evidence="5" type="ORF">LC087_16340</name>
</gene>
<evidence type="ECO:0000313" key="6">
    <source>
        <dbReference type="Proteomes" id="UP001197974"/>
    </source>
</evidence>
<dbReference type="Gene3D" id="3.40.50.150">
    <property type="entry name" value="Vaccinia Virus protein VP39"/>
    <property type="match status" value="1"/>
</dbReference>
<dbReference type="InterPro" id="IPR051052">
    <property type="entry name" value="Diverse_substrate_MTase"/>
</dbReference>
<proteinExistence type="inferred from homology"/>
<protein>
    <submittedName>
        <fullName evidence="5">Class I SAM-dependent methyltransferase</fullName>
    </submittedName>
</protein>
<dbReference type="PANTHER" id="PTHR44942">
    <property type="entry name" value="METHYLTRANSF_11 DOMAIN-CONTAINING PROTEIN"/>
    <property type="match status" value="1"/>
</dbReference>
<keyword evidence="2 5" id="KW-0489">Methyltransferase</keyword>
<dbReference type="InterPro" id="IPR029063">
    <property type="entry name" value="SAM-dependent_MTases_sf"/>
</dbReference>
<feature type="domain" description="Methyltransferase type 11" evidence="4">
    <location>
        <begin position="38"/>
        <end position="128"/>
    </location>
</feature>
<dbReference type="GO" id="GO:0008168">
    <property type="term" value="F:methyltransferase activity"/>
    <property type="evidence" value="ECO:0007669"/>
    <property type="project" value="UniProtKB-KW"/>
</dbReference>
<evidence type="ECO:0000313" key="5">
    <source>
        <dbReference type="EMBL" id="WLR42274.1"/>
    </source>
</evidence>